<feature type="non-terminal residue" evidence="1">
    <location>
        <position position="1"/>
    </location>
</feature>
<proteinExistence type="predicted"/>
<name>A0A382YW14_9ZZZZ</name>
<sequence>QEIQSSRNKLLQEIRRYTVALTIASTEKFLKKSLDDADKKRLVEESIDQVIEELEKRQNN</sequence>
<dbReference type="EMBL" id="UINC01178987">
    <property type="protein sequence ID" value="SVD87442.1"/>
    <property type="molecule type" value="Genomic_DNA"/>
</dbReference>
<accession>A0A382YW14</accession>
<gene>
    <name evidence="1" type="ORF">METZ01_LOCUS440296</name>
</gene>
<reference evidence="1" key="1">
    <citation type="submission" date="2018-05" db="EMBL/GenBank/DDBJ databases">
        <authorList>
            <person name="Lanie J.A."/>
            <person name="Ng W.-L."/>
            <person name="Kazmierczak K.M."/>
            <person name="Andrzejewski T.M."/>
            <person name="Davidsen T.M."/>
            <person name="Wayne K.J."/>
            <person name="Tettelin H."/>
            <person name="Glass J.I."/>
            <person name="Rusch D."/>
            <person name="Podicherti R."/>
            <person name="Tsui H.-C.T."/>
            <person name="Winkler M.E."/>
        </authorList>
    </citation>
    <scope>NUCLEOTIDE SEQUENCE</scope>
</reference>
<organism evidence="1">
    <name type="scientific">marine metagenome</name>
    <dbReference type="NCBI Taxonomy" id="408172"/>
    <lineage>
        <taxon>unclassified sequences</taxon>
        <taxon>metagenomes</taxon>
        <taxon>ecological metagenomes</taxon>
    </lineage>
</organism>
<protein>
    <submittedName>
        <fullName evidence="1">Uncharacterized protein</fullName>
    </submittedName>
</protein>
<evidence type="ECO:0000313" key="1">
    <source>
        <dbReference type="EMBL" id="SVD87442.1"/>
    </source>
</evidence>
<dbReference type="AlphaFoldDB" id="A0A382YW14"/>